<proteinExistence type="predicted"/>
<dbReference type="EMBL" id="JBHSGG010000017">
    <property type="protein sequence ID" value="MFC4727828.1"/>
    <property type="molecule type" value="Genomic_DNA"/>
</dbReference>
<organism evidence="2 3">
    <name type="scientific">Coralloluteibacterium thermophilum</name>
    <dbReference type="NCBI Taxonomy" id="2707049"/>
    <lineage>
        <taxon>Bacteria</taxon>
        <taxon>Pseudomonadati</taxon>
        <taxon>Pseudomonadota</taxon>
        <taxon>Gammaproteobacteria</taxon>
        <taxon>Lysobacterales</taxon>
        <taxon>Lysobacteraceae</taxon>
        <taxon>Coralloluteibacterium</taxon>
    </lineage>
</organism>
<name>A0ABV9NM05_9GAMM</name>
<accession>A0ABV9NM05</accession>
<keyword evidence="3" id="KW-1185">Reference proteome</keyword>
<evidence type="ECO:0000313" key="2">
    <source>
        <dbReference type="EMBL" id="MFC4727828.1"/>
    </source>
</evidence>
<reference evidence="3" key="1">
    <citation type="journal article" date="2019" name="Int. J. Syst. Evol. Microbiol.">
        <title>The Global Catalogue of Microorganisms (GCM) 10K type strain sequencing project: providing services to taxonomists for standard genome sequencing and annotation.</title>
        <authorList>
            <consortium name="The Broad Institute Genomics Platform"/>
            <consortium name="The Broad Institute Genome Sequencing Center for Infectious Disease"/>
            <person name="Wu L."/>
            <person name="Ma J."/>
        </authorList>
    </citation>
    <scope>NUCLEOTIDE SEQUENCE [LARGE SCALE GENOMIC DNA]</scope>
    <source>
        <strain evidence="3">CGMCC 1.13574</strain>
    </source>
</reference>
<dbReference type="Pfam" id="PF11306">
    <property type="entry name" value="DUF3108"/>
    <property type="match status" value="1"/>
</dbReference>
<dbReference type="InterPro" id="IPR021457">
    <property type="entry name" value="DUF3108"/>
</dbReference>
<feature type="chain" id="PRO_5047264441" evidence="1">
    <location>
        <begin position="21"/>
        <end position="235"/>
    </location>
</feature>
<sequence>MVRLALLLGLAALAPAAAQASGPAPYEARYEVLRNGSVLGEAQVTLRQTGSDTWELSSHTRGTQGLAAVAGADITERSTFRWSGRGPETTGYRYTQKVAFNSRERSLEVDPAAGRIVSRDRRDEHVLPYTQGVLDRQIVPVALARDLAAGRQEVEYPVADRREVETQRFRATGSERVEVPAGSVDATRVERVRDPGAGRSTTIWLDPARDYLPVRSVQRERDGETIEMRLVGVER</sequence>
<comment type="caution">
    <text evidence="2">The sequence shown here is derived from an EMBL/GenBank/DDBJ whole genome shotgun (WGS) entry which is preliminary data.</text>
</comment>
<dbReference type="RefSeq" id="WP_377003841.1">
    <property type="nucleotide sequence ID" value="NZ_JBHSGG010000017.1"/>
</dbReference>
<dbReference type="Proteomes" id="UP001595892">
    <property type="component" value="Unassembled WGS sequence"/>
</dbReference>
<keyword evidence="1" id="KW-0732">Signal</keyword>
<evidence type="ECO:0000313" key="3">
    <source>
        <dbReference type="Proteomes" id="UP001595892"/>
    </source>
</evidence>
<evidence type="ECO:0000256" key="1">
    <source>
        <dbReference type="SAM" id="SignalP"/>
    </source>
</evidence>
<gene>
    <name evidence="2" type="ORF">ACFO3Q_06545</name>
</gene>
<feature type="signal peptide" evidence="1">
    <location>
        <begin position="1"/>
        <end position="20"/>
    </location>
</feature>
<protein>
    <submittedName>
        <fullName evidence="2">DUF3108 domain-containing protein</fullName>
    </submittedName>
</protein>